<comment type="caution">
    <text evidence="1">The sequence shown here is derived from an EMBL/GenBank/DDBJ whole genome shotgun (WGS) entry which is preliminary data.</text>
</comment>
<evidence type="ECO:0000313" key="1">
    <source>
        <dbReference type="EMBL" id="CAG8630437.1"/>
    </source>
</evidence>
<reference evidence="1" key="1">
    <citation type="submission" date="2021-06" db="EMBL/GenBank/DDBJ databases">
        <authorList>
            <person name="Kallberg Y."/>
            <person name="Tangrot J."/>
            <person name="Rosling A."/>
        </authorList>
    </citation>
    <scope>NUCLEOTIDE SEQUENCE</scope>
    <source>
        <strain evidence="1">AZ414A</strain>
    </source>
</reference>
<sequence length="75" mass="8886">MVITAPYLDFISQSDLYELDIIAVRPIITLFDNGSVATFHLDKAEQEMKLWFIIRRQWQMYIGMLCVAFVWNELN</sequence>
<accession>A0A9N9DBP6</accession>
<keyword evidence="2" id="KW-1185">Reference proteome</keyword>
<proteinExistence type="predicted"/>
<dbReference type="EMBL" id="CAJVPK010003724">
    <property type="protein sequence ID" value="CAG8630437.1"/>
    <property type="molecule type" value="Genomic_DNA"/>
</dbReference>
<dbReference type="AlphaFoldDB" id="A0A9N9DBP6"/>
<gene>
    <name evidence="1" type="ORF">DEBURN_LOCUS10754</name>
</gene>
<protein>
    <submittedName>
        <fullName evidence="1">7591_t:CDS:1</fullName>
    </submittedName>
</protein>
<organism evidence="1 2">
    <name type="scientific">Diversispora eburnea</name>
    <dbReference type="NCBI Taxonomy" id="1213867"/>
    <lineage>
        <taxon>Eukaryota</taxon>
        <taxon>Fungi</taxon>
        <taxon>Fungi incertae sedis</taxon>
        <taxon>Mucoromycota</taxon>
        <taxon>Glomeromycotina</taxon>
        <taxon>Glomeromycetes</taxon>
        <taxon>Diversisporales</taxon>
        <taxon>Diversisporaceae</taxon>
        <taxon>Diversispora</taxon>
    </lineage>
</organism>
<name>A0A9N9DBP6_9GLOM</name>
<evidence type="ECO:0000313" key="2">
    <source>
        <dbReference type="Proteomes" id="UP000789706"/>
    </source>
</evidence>
<dbReference type="OrthoDB" id="2153288at2759"/>
<dbReference type="Proteomes" id="UP000789706">
    <property type="component" value="Unassembled WGS sequence"/>
</dbReference>